<dbReference type="EMBL" id="JAPFCC010000001">
    <property type="protein sequence ID" value="MCW7555939.1"/>
    <property type="molecule type" value="Genomic_DNA"/>
</dbReference>
<organism evidence="9 10">
    <name type="scientific">Endozoicomonas gorgoniicola</name>
    <dbReference type="NCBI Taxonomy" id="1234144"/>
    <lineage>
        <taxon>Bacteria</taxon>
        <taxon>Pseudomonadati</taxon>
        <taxon>Pseudomonadota</taxon>
        <taxon>Gammaproteobacteria</taxon>
        <taxon>Oceanospirillales</taxon>
        <taxon>Endozoicomonadaceae</taxon>
        <taxon>Endozoicomonas</taxon>
    </lineage>
</organism>
<dbReference type="InterPro" id="IPR027417">
    <property type="entry name" value="P-loop_NTPase"/>
</dbReference>
<dbReference type="InterPro" id="IPR003439">
    <property type="entry name" value="ABC_transporter-like_ATP-bd"/>
</dbReference>
<keyword evidence="5 9" id="KW-0067">ATP-binding</keyword>
<dbReference type="PANTHER" id="PTHR43166:SF6">
    <property type="entry name" value="PHOSPHONATES IMPORT ATP-BINDING PROTEIN PHNC"/>
    <property type="match status" value="1"/>
</dbReference>
<dbReference type="InterPro" id="IPR050086">
    <property type="entry name" value="MetN_ABC_transporter-like"/>
</dbReference>
<dbReference type="PANTHER" id="PTHR43166">
    <property type="entry name" value="AMINO ACID IMPORT ATP-BINDING PROTEIN"/>
    <property type="match status" value="1"/>
</dbReference>
<dbReference type="Gene3D" id="3.40.50.300">
    <property type="entry name" value="P-loop containing nucleotide triphosphate hydrolases"/>
    <property type="match status" value="1"/>
</dbReference>
<keyword evidence="2" id="KW-0813">Transport</keyword>
<dbReference type="Proteomes" id="UP001209854">
    <property type="component" value="Unassembled WGS sequence"/>
</dbReference>
<comment type="caution">
    <text evidence="9">The sequence shown here is derived from an EMBL/GenBank/DDBJ whole genome shotgun (WGS) entry which is preliminary data.</text>
</comment>
<dbReference type="GO" id="GO:0005524">
    <property type="term" value="F:ATP binding"/>
    <property type="evidence" value="ECO:0007669"/>
    <property type="project" value="UniProtKB-KW"/>
</dbReference>
<reference evidence="9 10" key="1">
    <citation type="submission" date="2022-10" db="EMBL/GenBank/DDBJ databases">
        <title>High-quality genome sequences of two octocoral-associated bacteria, Endozoicomonas euniceicola EF212 and Endozoicomonas gorgoniicola PS125.</title>
        <authorList>
            <person name="Chiou Y.-J."/>
            <person name="Chen Y.-H."/>
        </authorList>
    </citation>
    <scope>NUCLEOTIDE SEQUENCE [LARGE SCALE GENOMIC DNA]</scope>
    <source>
        <strain evidence="9 10">PS125</strain>
    </source>
</reference>
<evidence type="ECO:0000256" key="7">
    <source>
        <dbReference type="ARBA" id="ARBA00023136"/>
    </source>
</evidence>
<dbReference type="InterPro" id="IPR017871">
    <property type="entry name" value="ABC_transporter-like_CS"/>
</dbReference>
<dbReference type="SUPFAM" id="SSF52540">
    <property type="entry name" value="P-loop containing nucleoside triphosphate hydrolases"/>
    <property type="match status" value="1"/>
</dbReference>
<evidence type="ECO:0000256" key="4">
    <source>
        <dbReference type="ARBA" id="ARBA00022741"/>
    </source>
</evidence>
<name>A0ABT3N2V0_9GAMM</name>
<protein>
    <submittedName>
        <fullName evidence="9">ATP-binding cassette domain-containing protein</fullName>
    </submittedName>
</protein>
<evidence type="ECO:0000259" key="8">
    <source>
        <dbReference type="PROSITE" id="PS50893"/>
    </source>
</evidence>
<proteinExistence type="predicted"/>
<gene>
    <name evidence="9" type="ORF">NX722_25585</name>
</gene>
<evidence type="ECO:0000313" key="10">
    <source>
        <dbReference type="Proteomes" id="UP001209854"/>
    </source>
</evidence>
<keyword evidence="6" id="KW-1278">Translocase</keyword>
<keyword evidence="4" id="KW-0547">Nucleotide-binding</keyword>
<keyword evidence="10" id="KW-1185">Reference proteome</keyword>
<accession>A0ABT3N2V0</accession>
<keyword evidence="3" id="KW-1003">Cell membrane</keyword>
<dbReference type="SMART" id="SM00382">
    <property type="entry name" value="AAA"/>
    <property type="match status" value="1"/>
</dbReference>
<evidence type="ECO:0000256" key="2">
    <source>
        <dbReference type="ARBA" id="ARBA00022448"/>
    </source>
</evidence>
<keyword evidence="7" id="KW-0472">Membrane</keyword>
<dbReference type="PROSITE" id="PS00211">
    <property type="entry name" value="ABC_TRANSPORTER_1"/>
    <property type="match status" value="1"/>
</dbReference>
<dbReference type="RefSeq" id="WP_262565672.1">
    <property type="nucleotide sequence ID" value="NZ_JAPFCC010000001.1"/>
</dbReference>
<evidence type="ECO:0000313" key="9">
    <source>
        <dbReference type="EMBL" id="MCW7555939.1"/>
    </source>
</evidence>
<evidence type="ECO:0000256" key="1">
    <source>
        <dbReference type="ARBA" id="ARBA00004417"/>
    </source>
</evidence>
<dbReference type="Pfam" id="PF00005">
    <property type="entry name" value="ABC_tran"/>
    <property type="match status" value="1"/>
</dbReference>
<evidence type="ECO:0000256" key="3">
    <source>
        <dbReference type="ARBA" id="ARBA00022475"/>
    </source>
</evidence>
<evidence type="ECO:0000256" key="5">
    <source>
        <dbReference type="ARBA" id="ARBA00022840"/>
    </source>
</evidence>
<evidence type="ECO:0000256" key="6">
    <source>
        <dbReference type="ARBA" id="ARBA00022967"/>
    </source>
</evidence>
<sequence length="272" mass="29665">MSSAVALEQNFNALSKIIEPCHNIALKVRKLNVSFDGNSYLYRNLDLDIPDGQKLAIIGSNGAGKSTLMRACLGIIPSQSESVHFFDQPVDNRTSRRQKRNVLAKVGFVHQKHNIMERLSVLSNVLHGALGRARFRCLCWNQALAPKQLREEAMECLDRVGLTSLASRPASSLSGGQSQRVAIARALMQKPSLIIADEPVASLDPVAGNEVMALFSELSDETGVTLVFISHHLSHAVKYADRIIGLKQGTINLDVAASNTTVEELGSIYDYA</sequence>
<dbReference type="PROSITE" id="PS50893">
    <property type="entry name" value="ABC_TRANSPORTER_2"/>
    <property type="match status" value="1"/>
</dbReference>
<feature type="domain" description="ABC transporter" evidence="8">
    <location>
        <begin position="26"/>
        <end position="265"/>
    </location>
</feature>
<dbReference type="InterPro" id="IPR003593">
    <property type="entry name" value="AAA+_ATPase"/>
</dbReference>
<comment type="subcellular location">
    <subcellularLocation>
        <location evidence="1">Cell inner membrane</location>
        <topology evidence="1">Peripheral membrane protein</topology>
    </subcellularLocation>
</comment>